<feature type="signal peptide" evidence="1">
    <location>
        <begin position="1"/>
        <end position="18"/>
    </location>
</feature>
<dbReference type="OrthoDB" id="3645124at2759"/>
<dbReference type="AlphaFoldDB" id="A0A8H6VAL1"/>
<feature type="chain" id="PRO_5034370405" evidence="1">
    <location>
        <begin position="19"/>
        <end position="130"/>
    </location>
</feature>
<gene>
    <name evidence="2" type="ORF">HII31_13433</name>
</gene>
<reference evidence="2" key="1">
    <citation type="submission" date="2020-04" db="EMBL/GenBank/DDBJ databases">
        <title>Draft genome resource of the tomato pathogen Pseudocercospora fuligena.</title>
        <authorList>
            <person name="Zaccaron A."/>
        </authorList>
    </citation>
    <scope>NUCLEOTIDE SEQUENCE</scope>
    <source>
        <strain evidence="2">PF001</strain>
    </source>
</reference>
<dbReference type="EMBL" id="JABCIY010000342">
    <property type="protein sequence ID" value="KAF7185158.1"/>
    <property type="molecule type" value="Genomic_DNA"/>
</dbReference>
<sequence length="130" mass="14349">MQFKAVVIALAAVGSAVATPIENAAQAPSAKQMMDQATAFAKEHVGQVPDADMIAAAEGLKAAHQGFPFFNHDPFPCLNFCPQPQPWGFWDYFNAYCFQQFPVQFPIWNNWCLNPNIQINTCRGLLGCLL</sequence>
<dbReference type="Proteomes" id="UP000660729">
    <property type="component" value="Unassembled WGS sequence"/>
</dbReference>
<protein>
    <submittedName>
        <fullName evidence="2">Uncharacterized protein</fullName>
    </submittedName>
</protein>
<organism evidence="2 3">
    <name type="scientific">Pseudocercospora fuligena</name>
    <dbReference type="NCBI Taxonomy" id="685502"/>
    <lineage>
        <taxon>Eukaryota</taxon>
        <taxon>Fungi</taxon>
        <taxon>Dikarya</taxon>
        <taxon>Ascomycota</taxon>
        <taxon>Pezizomycotina</taxon>
        <taxon>Dothideomycetes</taxon>
        <taxon>Dothideomycetidae</taxon>
        <taxon>Mycosphaerellales</taxon>
        <taxon>Mycosphaerellaceae</taxon>
        <taxon>Pseudocercospora</taxon>
    </lineage>
</organism>
<comment type="caution">
    <text evidence="2">The sequence shown here is derived from an EMBL/GenBank/DDBJ whole genome shotgun (WGS) entry which is preliminary data.</text>
</comment>
<proteinExistence type="predicted"/>
<keyword evidence="1" id="KW-0732">Signal</keyword>
<accession>A0A8H6VAL1</accession>
<keyword evidence="3" id="KW-1185">Reference proteome</keyword>
<evidence type="ECO:0000313" key="3">
    <source>
        <dbReference type="Proteomes" id="UP000660729"/>
    </source>
</evidence>
<evidence type="ECO:0000313" key="2">
    <source>
        <dbReference type="EMBL" id="KAF7185158.1"/>
    </source>
</evidence>
<name>A0A8H6VAL1_9PEZI</name>
<evidence type="ECO:0000256" key="1">
    <source>
        <dbReference type="SAM" id="SignalP"/>
    </source>
</evidence>